<proteinExistence type="predicted"/>
<dbReference type="Proteomes" id="UP000530564">
    <property type="component" value="Unassembled WGS sequence"/>
</dbReference>
<dbReference type="GO" id="GO:0019239">
    <property type="term" value="F:deaminase activity"/>
    <property type="evidence" value="ECO:0007669"/>
    <property type="project" value="TreeGrafter"/>
</dbReference>
<evidence type="ECO:0000256" key="1">
    <source>
        <dbReference type="SAM" id="SignalP"/>
    </source>
</evidence>
<reference evidence="2 3" key="1">
    <citation type="submission" date="2020-08" db="EMBL/GenBank/DDBJ databases">
        <title>Genomic Encyclopedia of Type Strains, Phase IV (KMG-IV): sequencing the most valuable type-strain genomes for metagenomic binning, comparative biology and taxonomic classification.</title>
        <authorList>
            <person name="Goeker M."/>
        </authorList>
    </citation>
    <scope>NUCLEOTIDE SEQUENCE [LARGE SCALE GENOMIC DNA]</scope>
    <source>
        <strain evidence="2 3">DSM 21793</strain>
    </source>
</reference>
<organism evidence="2 3">
    <name type="scientific">Phenylobacterium haematophilum</name>
    <dbReference type="NCBI Taxonomy" id="98513"/>
    <lineage>
        <taxon>Bacteria</taxon>
        <taxon>Pseudomonadati</taxon>
        <taxon>Pseudomonadota</taxon>
        <taxon>Alphaproteobacteria</taxon>
        <taxon>Caulobacterales</taxon>
        <taxon>Caulobacteraceae</taxon>
        <taxon>Phenylobacterium</taxon>
    </lineage>
</organism>
<evidence type="ECO:0000313" key="3">
    <source>
        <dbReference type="Proteomes" id="UP000530564"/>
    </source>
</evidence>
<dbReference type="InterPro" id="IPR035959">
    <property type="entry name" value="RutC-like_sf"/>
</dbReference>
<dbReference type="SUPFAM" id="SSF55298">
    <property type="entry name" value="YjgF-like"/>
    <property type="match status" value="1"/>
</dbReference>
<dbReference type="EMBL" id="JACIDK010000002">
    <property type="protein sequence ID" value="MBB3891143.1"/>
    <property type="molecule type" value="Genomic_DNA"/>
</dbReference>
<evidence type="ECO:0000313" key="2">
    <source>
        <dbReference type="EMBL" id="MBB3891143.1"/>
    </source>
</evidence>
<dbReference type="PANTHER" id="PTHR11803:SF44">
    <property type="entry name" value="RUTC FAMILY PROTEIN YJGH"/>
    <property type="match status" value="1"/>
</dbReference>
<feature type="chain" id="PRO_5032838253" evidence="1">
    <location>
        <begin position="19"/>
        <end position="171"/>
    </location>
</feature>
<accession>A0A840A0G8</accession>
<dbReference type="GO" id="GO:0005829">
    <property type="term" value="C:cytosol"/>
    <property type="evidence" value="ECO:0007669"/>
    <property type="project" value="TreeGrafter"/>
</dbReference>
<protein>
    <submittedName>
        <fullName evidence="2">Enamine deaminase RidA (YjgF/YER057c/UK114 family)</fullName>
    </submittedName>
</protein>
<dbReference type="AlphaFoldDB" id="A0A840A0G8"/>
<dbReference type="Gene3D" id="3.30.1330.40">
    <property type="entry name" value="RutC-like"/>
    <property type="match status" value="1"/>
</dbReference>
<comment type="caution">
    <text evidence="2">The sequence shown here is derived from an EMBL/GenBank/DDBJ whole genome shotgun (WGS) entry which is preliminary data.</text>
</comment>
<feature type="signal peptide" evidence="1">
    <location>
        <begin position="1"/>
        <end position="18"/>
    </location>
</feature>
<gene>
    <name evidence="2" type="ORF">GGQ61_001860</name>
</gene>
<dbReference type="InterPro" id="IPR006175">
    <property type="entry name" value="YjgF/YER057c/UK114"/>
</dbReference>
<sequence length="171" mass="18062">MRALILAVLLLAAGPAAAQDYPIRLPSPGGEVILPSAAAKKAHDEWRYAAARRAGDTLYVSGVVVFRAPGEGNDAAAFKAQARRGFEQLKAILTASGATFADVAMINSFHVWEGPNFAGTKDQQFAAFEEVVGEYLKAPYPAWTAVGTTGLLGETGLVEVQLIVHSPARKP</sequence>
<keyword evidence="3" id="KW-1185">Reference proteome</keyword>
<dbReference type="PANTHER" id="PTHR11803">
    <property type="entry name" value="2-IMINOBUTANOATE/2-IMINOPROPANOATE DEAMINASE RIDA"/>
    <property type="match status" value="1"/>
</dbReference>
<dbReference type="Pfam" id="PF01042">
    <property type="entry name" value="Ribonuc_L-PSP"/>
    <property type="match status" value="1"/>
</dbReference>
<name>A0A840A0G8_9CAUL</name>
<dbReference type="RefSeq" id="WP_183771755.1">
    <property type="nucleotide sequence ID" value="NZ_JACIDK010000002.1"/>
</dbReference>
<keyword evidence="1" id="KW-0732">Signal</keyword>